<dbReference type="CDD" id="cd07341">
    <property type="entry name" value="M56_BlaR1_MecR1_like"/>
    <property type="match status" value="1"/>
</dbReference>
<dbReference type="InterPro" id="IPR052173">
    <property type="entry name" value="Beta-lactam_resp_regulator"/>
</dbReference>
<keyword evidence="1" id="KW-0812">Transmembrane</keyword>
<keyword evidence="4" id="KW-1185">Reference proteome</keyword>
<organism evidence="3 4">
    <name type="scientific">Eubacterium coprostanoligenes</name>
    <dbReference type="NCBI Taxonomy" id="290054"/>
    <lineage>
        <taxon>Bacteria</taxon>
        <taxon>Bacillati</taxon>
        <taxon>Bacillota</taxon>
        <taxon>Clostridia</taxon>
        <taxon>Eubacteriales</taxon>
        <taxon>Eubacteriaceae</taxon>
        <taxon>Eubacterium</taxon>
    </lineage>
</organism>
<sequence>MTDLFIGVLNMSITASYVILAVLVVRFFLKNLPKKYSYLLWSVVGFRLVCPVSFKSIVSLFSLKPFDMTRVQSDDTSSMDYIKSAPNQTANNVSVGLPNTDSVIGDITSSYLYWANVDWVLLVLSSVWAIGIFSLVIYSAVKYIRLRKSLNTAVLFNDNVYQAEGISSPFIIGAFKPKIYIPYNVSDDFLQYVLQHEKYHIKRCDNVLKIIAYLLLILHWFNPLCYLAFYTLKYVYSKFLQGNQKGLYADMYLSVLIEMLGDEAIKANPNNPQEYFNDFYSHIKTVFEKNDEDFVKANYPKSYVLLKMTVLNESKE</sequence>
<feature type="transmembrane region" description="Helical" evidence="1">
    <location>
        <begin position="210"/>
        <end position="232"/>
    </location>
</feature>
<gene>
    <name evidence="3" type="ORF">SAMN02745114_00190</name>
</gene>
<dbReference type="EMBL" id="FUWW01000002">
    <property type="protein sequence ID" value="SJZ35398.1"/>
    <property type="molecule type" value="Genomic_DNA"/>
</dbReference>
<reference evidence="3 4" key="1">
    <citation type="submission" date="2017-02" db="EMBL/GenBank/DDBJ databases">
        <authorList>
            <person name="Peterson S.W."/>
        </authorList>
    </citation>
    <scope>NUCLEOTIDE SEQUENCE [LARGE SCALE GENOMIC DNA]</scope>
    <source>
        <strain evidence="3 4">ATCC 51222</strain>
    </source>
</reference>
<proteinExistence type="predicted"/>
<dbReference type="PANTHER" id="PTHR34978">
    <property type="entry name" value="POSSIBLE SENSOR-TRANSDUCER PROTEIN BLAR"/>
    <property type="match status" value="1"/>
</dbReference>
<dbReference type="OrthoDB" id="9804799at2"/>
<dbReference type="Proteomes" id="UP000190657">
    <property type="component" value="Unassembled WGS sequence"/>
</dbReference>
<keyword evidence="1" id="KW-0472">Membrane</keyword>
<dbReference type="AlphaFoldDB" id="A0A1T4JZ36"/>
<evidence type="ECO:0000259" key="2">
    <source>
        <dbReference type="Pfam" id="PF05569"/>
    </source>
</evidence>
<feature type="transmembrane region" description="Helical" evidence="1">
    <location>
        <begin position="119"/>
        <end position="141"/>
    </location>
</feature>
<name>A0A1T4JZ36_9FIRM</name>
<evidence type="ECO:0000256" key="1">
    <source>
        <dbReference type="SAM" id="Phobius"/>
    </source>
</evidence>
<feature type="transmembrane region" description="Helical" evidence="1">
    <location>
        <begin position="6"/>
        <end position="29"/>
    </location>
</feature>
<dbReference type="Pfam" id="PF05569">
    <property type="entry name" value="Peptidase_M56"/>
    <property type="match status" value="1"/>
</dbReference>
<evidence type="ECO:0000313" key="3">
    <source>
        <dbReference type="EMBL" id="SJZ35398.1"/>
    </source>
</evidence>
<dbReference type="RefSeq" id="WP_159443364.1">
    <property type="nucleotide sequence ID" value="NZ_FUWW01000002.1"/>
</dbReference>
<dbReference type="PANTHER" id="PTHR34978:SF3">
    <property type="entry name" value="SLR0241 PROTEIN"/>
    <property type="match status" value="1"/>
</dbReference>
<dbReference type="InterPro" id="IPR008756">
    <property type="entry name" value="Peptidase_M56"/>
</dbReference>
<evidence type="ECO:0000313" key="4">
    <source>
        <dbReference type="Proteomes" id="UP000190657"/>
    </source>
</evidence>
<protein>
    <submittedName>
        <fullName evidence="3">BlaR1 peptidase M56</fullName>
    </submittedName>
</protein>
<feature type="domain" description="Peptidase M56" evidence="2">
    <location>
        <begin position="8"/>
        <end position="232"/>
    </location>
</feature>
<keyword evidence="1" id="KW-1133">Transmembrane helix</keyword>
<accession>A0A1T4JZ36</accession>
<dbReference type="STRING" id="290054.SAMN02745114_00190"/>
<feature type="transmembrane region" description="Helical" evidence="1">
    <location>
        <begin position="36"/>
        <end position="58"/>
    </location>
</feature>